<proteinExistence type="predicted"/>
<evidence type="ECO:0000313" key="3">
    <source>
        <dbReference type="EMBL" id="CBN79380.1"/>
    </source>
</evidence>
<accession>D8LI44</accession>
<feature type="transmembrane region" description="Helical" evidence="1">
    <location>
        <begin position="76"/>
        <end position="96"/>
    </location>
</feature>
<evidence type="ECO:0000256" key="1">
    <source>
        <dbReference type="SAM" id="Phobius"/>
    </source>
</evidence>
<keyword evidence="2" id="KW-0732">Signal</keyword>
<protein>
    <submittedName>
        <fullName evidence="3">Uncharacterized protein</fullName>
    </submittedName>
</protein>
<keyword evidence="4" id="KW-1185">Reference proteome</keyword>
<gene>
    <name evidence="3" type="ORF">Esi_0202_0001</name>
</gene>
<feature type="signal peptide" evidence="2">
    <location>
        <begin position="1"/>
        <end position="23"/>
    </location>
</feature>
<name>D8LI44_ECTSI</name>
<evidence type="ECO:0000313" key="4">
    <source>
        <dbReference type="Proteomes" id="UP000002630"/>
    </source>
</evidence>
<dbReference type="Proteomes" id="UP000002630">
    <property type="component" value="Unassembled WGS sequence"/>
</dbReference>
<dbReference type="EMBL" id="FN649760">
    <property type="protein sequence ID" value="CBN79380.1"/>
    <property type="molecule type" value="Genomic_DNA"/>
</dbReference>
<dbReference type="OrthoDB" id="752017at2759"/>
<keyword evidence="1" id="KW-1133">Transmembrane helix</keyword>
<reference evidence="3 4" key="1">
    <citation type="journal article" date="2010" name="Nature">
        <title>The Ectocarpus genome and the independent evolution of multicellularity in brown algae.</title>
        <authorList>
            <person name="Cock J.M."/>
            <person name="Sterck L."/>
            <person name="Rouze P."/>
            <person name="Scornet D."/>
            <person name="Allen A.E."/>
            <person name="Amoutzias G."/>
            <person name="Anthouard V."/>
            <person name="Artiguenave F."/>
            <person name="Aury J.M."/>
            <person name="Badger J.H."/>
            <person name="Beszteri B."/>
            <person name="Billiau K."/>
            <person name="Bonnet E."/>
            <person name="Bothwell J.H."/>
            <person name="Bowler C."/>
            <person name="Boyen C."/>
            <person name="Brownlee C."/>
            <person name="Carrano C.J."/>
            <person name="Charrier B."/>
            <person name="Cho G.Y."/>
            <person name="Coelho S.M."/>
            <person name="Collen J."/>
            <person name="Corre E."/>
            <person name="Da Silva C."/>
            <person name="Delage L."/>
            <person name="Delaroque N."/>
            <person name="Dittami S.M."/>
            <person name="Doulbeau S."/>
            <person name="Elias M."/>
            <person name="Farnham G."/>
            <person name="Gachon C.M."/>
            <person name="Gschloessl B."/>
            <person name="Heesch S."/>
            <person name="Jabbari K."/>
            <person name="Jubin C."/>
            <person name="Kawai H."/>
            <person name="Kimura K."/>
            <person name="Kloareg B."/>
            <person name="Kupper F.C."/>
            <person name="Lang D."/>
            <person name="Le Bail A."/>
            <person name="Leblanc C."/>
            <person name="Lerouge P."/>
            <person name="Lohr M."/>
            <person name="Lopez P.J."/>
            <person name="Martens C."/>
            <person name="Maumus F."/>
            <person name="Michel G."/>
            <person name="Miranda-Saavedra D."/>
            <person name="Morales J."/>
            <person name="Moreau H."/>
            <person name="Motomura T."/>
            <person name="Nagasato C."/>
            <person name="Napoli C.A."/>
            <person name="Nelson D.R."/>
            <person name="Nyvall-Collen P."/>
            <person name="Peters A.F."/>
            <person name="Pommier C."/>
            <person name="Potin P."/>
            <person name="Poulain J."/>
            <person name="Quesneville H."/>
            <person name="Read B."/>
            <person name="Rensing S.A."/>
            <person name="Ritter A."/>
            <person name="Rousvoal S."/>
            <person name="Samanta M."/>
            <person name="Samson G."/>
            <person name="Schroeder D.C."/>
            <person name="Segurens B."/>
            <person name="Strittmatter M."/>
            <person name="Tonon T."/>
            <person name="Tregear J.W."/>
            <person name="Valentin K."/>
            <person name="von Dassow P."/>
            <person name="Yamagishi T."/>
            <person name="Van de Peer Y."/>
            <person name="Wincker P."/>
        </authorList>
    </citation>
    <scope>NUCLEOTIDE SEQUENCE [LARGE SCALE GENOMIC DNA]</scope>
    <source>
        <strain evidence="4">Ec32 / CCAP1310/4</strain>
    </source>
</reference>
<keyword evidence="1" id="KW-0812">Transmembrane</keyword>
<feature type="transmembrane region" description="Helical" evidence="1">
    <location>
        <begin position="47"/>
        <end position="64"/>
    </location>
</feature>
<dbReference type="AlphaFoldDB" id="D8LI44"/>
<feature type="chain" id="PRO_5003117227" evidence="2">
    <location>
        <begin position="24"/>
        <end position="183"/>
    </location>
</feature>
<evidence type="ECO:0000256" key="2">
    <source>
        <dbReference type="SAM" id="SignalP"/>
    </source>
</evidence>
<organism evidence="3 4">
    <name type="scientific">Ectocarpus siliculosus</name>
    <name type="common">Brown alga</name>
    <name type="synonym">Conferva siliculosa</name>
    <dbReference type="NCBI Taxonomy" id="2880"/>
    <lineage>
        <taxon>Eukaryota</taxon>
        <taxon>Sar</taxon>
        <taxon>Stramenopiles</taxon>
        <taxon>Ochrophyta</taxon>
        <taxon>PX clade</taxon>
        <taxon>Phaeophyceae</taxon>
        <taxon>Ectocarpales</taxon>
        <taxon>Ectocarpaceae</taxon>
        <taxon>Ectocarpus</taxon>
    </lineage>
</organism>
<sequence length="183" mass="21762">MWRPWAQVALLTVPWCFPAVVYTADEDLAPFNETRNWCESYRPVESFTYVLDGLLIAGAFVLVYQMRKVRKQMNEYHLQVFQLTFLLVTGTVVFPLQHAILDHRHEIRRIWVLYHNFFMKSSFRDQLSLEDLRTEFEKFAEQRLAKELPDFYQGGCLLIIQTFKPYTRKCGMYCFSTTFVVCS</sequence>
<dbReference type="InParanoid" id="D8LI44"/>
<keyword evidence="1" id="KW-0472">Membrane</keyword>